<gene>
    <name evidence="2" type="ORF">CLM73_14070</name>
    <name evidence="3" type="ORF">CLM73_14100</name>
    <name evidence="4" type="ORF">CLM73_19680</name>
</gene>
<dbReference type="Gene3D" id="3.30.420.10">
    <property type="entry name" value="Ribonuclease H-like superfamily/Ribonuclease H"/>
    <property type="match status" value="1"/>
</dbReference>
<dbReference type="EMBL" id="CP023270">
    <property type="protein sequence ID" value="AVJ29151.1"/>
    <property type="molecule type" value="Genomic_DNA"/>
</dbReference>
<dbReference type="Proteomes" id="UP000239477">
    <property type="component" value="Chromosome"/>
</dbReference>
<dbReference type="GO" id="GO:0004803">
    <property type="term" value="F:transposase activity"/>
    <property type="evidence" value="ECO:0007669"/>
    <property type="project" value="InterPro"/>
</dbReference>
<dbReference type="EMBL" id="CP023270">
    <property type="protein sequence ID" value="AVJ28159.1"/>
    <property type="molecule type" value="Genomic_DNA"/>
</dbReference>
<keyword evidence="5" id="KW-1185">Reference proteome</keyword>
<evidence type="ECO:0000313" key="4">
    <source>
        <dbReference type="EMBL" id="AVJ29151.1"/>
    </source>
</evidence>
<dbReference type="PANTHER" id="PTHR47515:SF1">
    <property type="entry name" value="BLR2054 PROTEIN"/>
    <property type="match status" value="1"/>
</dbReference>
<evidence type="ECO:0000259" key="1">
    <source>
        <dbReference type="PROSITE" id="PS50994"/>
    </source>
</evidence>
<evidence type="ECO:0000313" key="3">
    <source>
        <dbReference type="EMBL" id="AVJ28159.1"/>
    </source>
</evidence>
<organism evidence="2 5">
    <name type="scientific">Achromobacter spanius</name>
    <dbReference type="NCBI Taxonomy" id="217203"/>
    <lineage>
        <taxon>Bacteria</taxon>
        <taxon>Pseudomonadati</taxon>
        <taxon>Pseudomonadota</taxon>
        <taxon>Betaproteobacteria</taxon>
        <taxon>Burkholderiales</taxon>
        <taxon>Alcaligenaceae</taxon>
        <taxon>Achromobacter</taxon>
    </lineage>
</organism>
<dbReference type="GO" id="GO:0006313">
    <property type="term" value="P:DNA transposition"/>
    <property type="evidence" value="ECO:0007669"/>
    <property type="project" value="InterPro"/>
</dbReference>
<dbReference type="SUPFAM" id="SSF46689">
    <property type="entry name" value="Homeodomain-like"/>
    <property type="match status" value="1"/>
</dbReference>
<reference evidence="2 5" key="1">
    <citation type="submission" date="2017-09" db="EMBL/GenBank/DDBJ databases">
        <title>Genomic, metabolic, and phenotypic characteristics of bacterial isolates from the natural microbiome of the model nematode Caenorhabditis elegans.</title>
        <authorList>
            <person name="Zimmermann J."/>
            <person name="Obeng N."/>
            <person name="Yang W."/>
            <person name="Obeng O."/>
            <person name="Kissoyan K."/>
            <person name="Pees B."/>
            <person name="Dirksen P."/>
            <person name="Hoppner M."/>
            <person name="Franke A."/>
            <person name="Rosenstiel P."/>
            <person name="Leippe M."/>
            <person name="Dierking K."/>
            <person name="Kaleta C."/>
            <person name="Schulenburg H."/>
        </authorList>
    </citation>
    <scope>NUCLEOTIDE SEQUENCE [LARGE SCALE GENOMIC DNA]</scope>
    <source>
        <strain evidence="2 5">MYb73</strain>
    </source>
</reference>
<dbReference type="EMBL" id="CP023270">
    <property type="protein sequence ID" value="AVJ28153.1"/>
    <property type="molecule type" value="Genomic_DNA"/>
</dbReference>
<dbReference type="InterPro" id="IPR012337">
    <property type="entry name" value="RNaseH-like_sf"/>
</dbReference>
<dbReference type="PROSITE" id="PS50994">
    <property type="entry name" value="INTEGRASE"/>
    <property type="match status" value="1"/>
</dbReference>
<accession>A0A2S0I833</accession>
<dbReference type="GO" id="GO:0015074">
    <property type="term" value="P:DNA integration"/>
    <property type="evidence" value="ECO:0007669"/>
    <property type="project" value="InterPro"/>
</dbReference>
<dbReference type="Pfam" id="PF01527">
    <property type="entry name" value="HTH_Tnp_1"/>
    <property type="match status" value="1"/>
</dbReference>
<dbReference type="NCBIfam" id="NF033516">
    <property type="entry name" value="transpos_IS3"/>
    <property type="match status" value="1"/>
</dbReference>
<dbReference type="AlphaFoldDB" id="A0A2S0I833"/>
<dbReference type="InterPro" id="IPR025948">
    <property type="entry name" value="HTH-like_dom"/>
</dbReference>
<dbReference type="PANTHER" id="PTHR47515">
    <property type="entry name" value="LOW CALCIUM RESPONSE LOCUS PROTEIN T"/>
    <property type="match status" value="1"/>
</dbReference>
<dbReference type="InterPro" id="IPR048020">
    <property type="entry name" value="Transpos_IS3"/>
</dbReference>
<evidence type="ECO:0000313" key="5">
    <source>
        <dbReference type="Proteomes" id="UP000239477"/>
    </source>
</evidence>
<dbReference type="GO" id="GO:0003677">
    <property type="term" value="F:DNA binding"/>
    <property type="evidence" value="ECO:0007669"/>
    <property type="project" value="InterPro"/>
</dbReference>
<dbReference type="Pfam" id="PF13276">
    <property type="entry name" value="HTH_21"/>
    <property type="match status" value="1"/>
</dbReference>
<evidence type="ECO:0000313" key="2">
    <source>
        <dbReference type="EMBL" id="AVJ28153.1"/>
    </source>
</evidence>
<dbReference type="InterPro" id="IPR002514">
    <property type="entry name" value="Transposase_8"/>
</dbReference>
<dbReference type="SUPFAM" id="SSF53098">
    <property type="entry name" value="Ribonuclease H-like"/>
    <property type="match status" value="1"/>
</dbReference>
<dbReference type="InterPro" id="IPR036397">
    <property type="entry name" value="RNaseH_sf"/>
</dbReference>
<dbReference type="InterPro" id="IPR009057">
    <property type="entry name" value="Homeodomain-like_sf"/>
</dbReference>
<dbReference type="InterPro" id="IPR001584">
    <property type="entry name" value="Integrase_cat-core"/>
</dbReference>
<protein>
    <submittedName>
        <fullName evidence="2">IS3 family transposase</fullName>
    </submittedName>
</protein>
<sequence>MKKRFTEEQIIGVLKEADAGVKPAELCRKHGIAEATYYNWKAKFGGMTVSDAQRLKELEQENNRLKKLLAESMLDKAALQDLLSRKLVSPQAKREAVRTLMTARSMGVTRACGLVGISRSLFAYESTRTGDAALTERMKEMAVAKRRYGYRRIHVLLRREGWQANHKRVWRLYSLAGLSVRKRKRKRLAAIERVVRPAATAPNQSWSMDFVADGLAYGRRFRCLNIVDDYTRECLAIEVDTSLPGVRVATVLQRLAEMRGLPRSITVDNGPEFAGRALDAWAYQAGVKLSFIRPGKPVENAYIESFNGKFRDECLNEHWFLSLRQAKNLIENWRVEYNTDRPHSALGYLTPAQFVLAHQQKGLLPLDSMSVPY</sequence>
<dbReference type="OrthoDB" id="9816028at2"/>
<dbReference type="Pfam" id="PF13683">
    <property type="entry name" value="rve_3"/>
    <property type="match status" value="1"/>
</dbReference>
<proteinExistence type="predicted"/>
<feature type="domain" description="Integrase catalytic" evidence="1">
    <location>
        <begin position="198"/>
        <end position="359"/>
    </location>
</feature>
<name>A0A2S0I833_9BURK</name>